<dbReference type="PANTHER" id="PTHR46862:SF5">
    <property type="entry name" value="OS02G0170000 PROTEIN"/>
    <property type="match status" value="1"/>
</dbReference>
<dbReference type="InterPro" id="IPR002885">
    <property type="entry name" value="PPR_rpt"/>
</dbReference>
<dbReference type="InterPro" id="IPR011990">
    <property type="entry name" value="TPR-like_helical_dom_sf"/>
</dbReference>
<evidence type="ECO:0008006" key="5">
    <source>
        <dbReference type="Google" id="ProtNLM"/>
    </source>
</evidence>
<comment type="caution">
    <text evidence="3">The sequence shown here is derived from an EMBL/GenBank/DDBJ whole genome shotgun (WGS) entry which is preliminary data.</text>
</comment>
<feature type="compositionally biased region" description="Acidic residues" evidence="2">
    <location>
        <begin position="514"/>
        <end position="524"/>
    </location>
</feature>
<proteinExistence type="predicted"/>
<dbReference type="NCBIfam" id="TIGR00756">
    <property type="entry name" value="PPR"/>
    <property type="match status" value="1"/>
</dbReference>
<evidence type="ECO:0000313" key="3">
    <source>
        <dbReference type="EMBL" id="CAE8593095.1"/>
    </source>
</evidence>
<accession>A0A813DYT6</accession>
<organism evidence="3 4">
    <name type="scientific">Polarella glacialis</name>
    <name type="common">Dinoflagellate</name>
    <dbReference type="NCBI Taxonomy" id="89957"/>
    <lineage>
        <taxon>Eukaryota</taxon>
        <taxon>Sar</taxon>
        <taxon>Alveolata</taxon>
        <taxon>Dinophyceae</taxon>
        <taxon>Suessiales</taxon>
        <taxon>Suessiaceae</taxon>
        <taxon>Polarella</taxon>
    </lineage>
</organism>
<feature type="region of interest" description="Disordered" evidence="2">
    <location>
        <begin position="490"/>
        <end position="582"/>
    </location>
</feature>
<dbReference type="EMBL" id="CAJNNV010006117">
    <property type="protein sequence ID" value="CAE8593095.1"/>
    <property type="molecule type" value="Genomic_DNA"/>
</dbReference>
<name>A0A813DYT6_POLGL</name>
<dbReference type="Pfam" id="PF01535">
    <property type="entry name" value="PPR"/>
    <property type="match status" value="1"/>
</dbReference>
<feature type="repeat" description="PPR" evidence="1">
    <location>
        <begin position="181"/>
        <end position="215"/>
    </location>
</feature>
<evidence type="ECO:0000256" key="2">
    <source>
        <dbReference type="SAM" id="MobiDB-lite"/>
    </source>
</evidence>
<feature type="compositionally biased region" description="Basic and acidic residues" evidence="2">
    <location>
        <begin position="541"/>
        <end position="556"/>
    </location>
</feature>
<gene>
    <name evidence="3" type="ORF">PGLA1383_LOCUS11707</name>
</gene>
<dbReference type="PROSITE" id="PS51375">
    <property type="entry name" value="PPR"/>
    <property type="match status" value="1"/>
</dbReference>
<dbReference type="Proteomes" id="UP000654075">
    <property type="component" value="Unassembled WGS sequence"/>
</dbReference>
<evidence type="ECO:0000313" key="4">
    <source>
        <dbReference type="Proteomes" id="UP000654075"/>
    </source>
</evidence>
<protein>
    <recommendedName>
        <fullName evidence="5">Pentatricopeptide repeat-containing protein</fullName>
    </recommendedName>
</protein>
<sequence length="582" mass="64856">MAATLVALAAGAAPALVDHFANTVPKEAHNYRSVEVVRRRTKAKQRVVQRKMRIPFGKHPSKEEKRMREAFLPGRVHEATKREATMRLSLQKGTVPASEDFDRVVQVFAHRARQEMKWASVQRREFIRRAKRWATEMLLQELEPSPTTVQALMLGFAVTGDRGGAKWWLSWLQRTPGREAGRLAYNCVIEAFGMDGRPKEAEAWLNQMREAGIVPDARSHAGVVQAWERIGNRQAMLEKLLQVRDLEADGELGEPLNPTDAGLPYYALARSYMKVADAVRALSVLKLLQAKRVPLSVEAHLLRLESHLRVPPGPRRSVPEIERAFVDVVKNRPKSGPVMMPELAEKCGWALGQQRFQEILAQHGAGFADVVATELPSQNRVHGYRIAKVQTSIASGQGPKLSLNLKEDDGEYIKQRLRDRRGAKVGVVKAGIRIPGQKGLPEWMTLPKSGFHSQPCLLVLGALRAVLSKGFVLTFLWALRKHNYLPRGRTTQKRYEEGGEADDLALRMDLPEPGSDESASEDEVGPSLQGVADVGAEGQEDLPKPARPDCQREAVRPRRRAPKATSSGDKVLPSTRVLGEEW</sequence>
<reference evidence="3" key="1">
    <citation type="submission" date="2021-02" db="EMBL/GenBank/DDBJ databases">
        <authorList>
            <person name="Dougan E. K."/>
            <person name="Rhodes N."/>
            <person name="Thang M."/>
            <person name="Chan C."/>
        </authorList>
    </citation>
    <scope>NUCLEOTIDE SEQUENCE</scope>
</reference>
<dbReference type="AlphaFoldDB" id="A0A813DYT6"/>
<dbReference type="Gene3D" id="1.25.40.10">
    <property type="entry name" value="Tetratricopeptide repeat domain"/>
    <property type="match status" value="1"/>
</dbReference>
<dbReference type="OrthoDB" id="1911504at2759"/>
<evidence type="ECO:0000256" key="1">
    <source>
        <dbReference type="PROSITE-ProRule" id="PRU00708"/>
    </source>
</evidence>
<dbReference type="PANTHER" id="PTHR46862">
    <property type="entry name" value="OS07G0661900 PROTEIN"/>
    <property type="match status" value="1"/>
</dbReference>
<feature type="non-terminal residue" evidence="3">
    <location>
        <position position="582"/>
    </location>
</feature>
<keyword evidence="4" id="KW-1185">Reference proteome</keyword>